<sequence length="108" mass="12961">MRSSEALLEFYEWWLDQAMGQDPNENIKACGLCHAVEVYCGEDQDLYLSLFDEMTEQFEAEGLEWNYPFYGEWDLSGWIPCYWIEKKSGTQHKNFHRLSWVYDRLEEA</sequence>
<keyword evidence="2" id="KW-1185">Reference proteome</keyword>
<gene>
    <name evidence="1" type="ORF">ESCO13_00049</name>
</gene>
<dbReference type="EMBL" id="KX552041">
    <property type="protein sequence ID" value="AOQ27172.1"/>
    <property type="molecule type" value="Genomic_DNA"/>
</dbReference>
<dbReference type="Proteomes" id="UP000225358">
    <property type="component" value="Segment"/>
</dbReference>
<organism evidence="1 2">
    <name type="scientific">Escherichia phage ESCO13</name>
    <dbReference type="NCBI Taxonomy" id="1881104"/>
    <lineage>
        <taxon>Viruses</taxon>
        <taxon>Duplodnaviria</taxon>
        <taxon>Heunggongvirae</taxon>
        <taxon>Uroviricota</taxon>
        <taxon>Caudoviricetes</taxon>
        <taxon>Stephanstirmvirinae</taxon>
        <taxon>Phapecoctavirus</taxon>
        <taxon>Phapecoctavirus ESCO13</taxon>
    </lineage>
</organism>
<reference evidence="1" key="1">
    <citation type="submission" date="2017-02" db="EMBL/GenBank/DDBJ databases">
        <title>Complete genome sequence of two Escherichia coli phages, vB_EcoM_ ESCO5 and vB_EcoM_ESCO13, which are related to phAPEC8.</title>
        <authorList>
            <person name="Trotereau A."/>
            <person name="Gonnet M."/>
            <person name="Viardot A."/>
            <person name="Lalmanach A.-C."/>
            <person name="Guabiraba R."/>
            <person name="Chanteloup N."/>
            <person name="Schouler C."/>
        </authorList>
    </citation>
    <scope>NUCLEOTIDE SEQUENCE [LARGE SCALE GENOMIC DNA]</scope>
</reference>
<accession>A0A1D7XF56</accession>
<evidence type="ECO:0000313" key="2">
    <source>
        <dbReference type="Proteomes" id="UP000225358"/>
    </source>
</evidence>
<name>A0A1D7XF56_9CAUD</name>
<protein>
    <submittedName>
        <fullName evidence="1">Uncharacterized protein</fullName>
    </submittedName>
</protein>
<proteinExistence type="predicted"/>
<evidence type="ECO:0000313" key="1">
    <source>
        <dbReference type="EMBL" id="AOQ27172.1"/>
    </source>
</evidence>